<proteinExistence type="predicted"/>
<reference evidence="1 2" key="1">
    <citation type="journal article" date="2019" name="Nat. Ecol. Evol.">
        <title>Megaphylogeny resolves global patterns of mushroom evolution.</title>
        <authorList>
            <person name="Varga T."/>
            <person name="Krizsan K."/>
            <person name="Foldi C."/>
            <person name="Dima B."/>
            <person name="Sanchez-Garcia M."/>
            <person name="Sanchez-Ramirez S."/>
            <person name="Szollosi G.J."/>
            <person name="Szarkandi J.G."/>
            <person name="Papp V."/>
            <person name="Albert L."/>
            <person name="Andreopoulos W."/>
            <person name="Angelini C."/>
            <person name="Antonin V."/>
            <person name="Barry K.W."/>
            <person name="Bougher N.L."/>
            <person name="Buchanan P."/>
            <person name="Buyck B."/>
            <person name="Bense V."/>
            <person name="Catcheside P."/>
            <person name="Chovatia M."/>
            <person name="Cooper J."/>
            <person name="Damon W."/>
            <person name="Desjardin D."/>
            <person name="Finy P."/>
            <person name="Geml J."/>
            <person name="Haridas S."/>
            <person name="Hughes K."/>
            <person name="Justo A."/>
            <person name="Karasinski D."/>
            <person name="Kautmanova I."/>
            <person name="Kiss B."/>
            <person name="Kocsube S."/>
            <person name="Kotiranta H."/>
            <person name="LaButti K.M."/>
            <person name="Lechner B.E."/>
            <person name="Liimatainen K."/>
            <person name="Lipzen A."/>
            <person name="Lukacs Z."/>
            <person name="Mihaltcheva S."/>
            <person name="Morgado L.N."/>
            <person name="Niskanen T."/>
            <person name="Noordeloos M.E."/>
            <person name="Ohm R.A."/>
            <person name="Ortiz-Santana B."/>
            <person name="Ovrebo C."/>
            <person name="Racz N."/>
            <person name="Riley R."/>
            <person name="Savchenko A."/>
            <person name="Shiryaev A."/>
            <person name="Soop K."/>
            <person name="Spirin V."/>
            <person name="Szebenyi C."/>
            <person name="Tomsovsky M."/>
            <person name="Tulloss R.E."/>
            <person name="Uehling J."/>
            <person name="Grigoriev I.V."/>
            <person name="Vagvolgyi C."/>
            <person name="Papp T."/>
            <person name="Martin F.M."/>
            <person name="Miettinen O."/>
            <person name="Hibbett D.S."/>
            <person name="Nagy L.G."/>
        </authorList>
    </citation>
    <scope>NUCLEOTIDE SEQUENCE [LARGE SCALE GENOMIC DNA]</scope>
    <source>
        <strain evidence="1 2">NL-1719</strain>
    </source>
</reference>
<dbReference type="EMBL" id="ML208542">
    <property type="protein sequence ID" value="TFK63071.1"/>
    <property type="molecule type" value="Genomic_DNA"/>
</dbReference>
<protein>
    <submittedName>
        <fullName evidence="1">Uncharacterized protein</fullName>
    </submittedName>
</protein>
<accession>A0ACD3AC18</accession>
<name>A0ACD3AC18_9AGAR</name>
<keyword evidence="2" id="KW-1185">Reference proteome</keyword>
<evidence type="ECO:0000313" key="2">
    <source>
        <dbReference type="Proteomes" id="UP000308600"/>
    </source>
</evidence>
<sequence>MAPNFHFLPWQTACATWSNPKCVQQLIPASLKNELRLIRDTTSACILLKQELGFIQTRYTLNANDMSKVLCYLLPYCVLDVASLLQRPLTKGQEQPSKGTFTQSNDVYGKHMSDWVRLLREGMSRVKQPSPSAHVTGFTGDCVMLRLLHQLCKGQRTLKKEKIYHNFMVAALHLRYMLEGHVDLPETLSELVSYMKSSAADIPLEYLMLKISTSDLKRPLQMALTTSPVCLFIPLELTAQKVPREFMFNVWKARGRSKPFSLRCVERVLWHTVFEMAQTGGDAEGSVNSALGSIQATWLDDDTASYFAPDTKSSTVDTASSAESESTTGSCSNARAPPEGEVGDGGSENSRSTLDRPLSVDRFPPSSRGGRTSSRDDGIEPASRRDRELVNTSSGRDAPSRDGDDDLGGDLEPIINSAAAPGSGNRTSRKRPRNEIEPDVSHRVLAKQRAAPLSRAQPRHTESSPGVVVRGLTEHRREGHNSPAPEEIIDGVWFYIPKPNDPNRVDVLRPEVTTSTYRVTLYDATGQPFILRPAVESDLARFR</sequence>
<gene>
    <name evidence="1" type="ORF">BDN72DRAFT_848069</name>
</gene>
<evidence type="ECO:0000313" key="1">
    <source>
        <dbReference type="EMBL" id="TFK63071.1"/>
    </source>
</evidence>
<organism evidence="1 2">
    <name type="scientific">Pluteus cervinus</name>
    <dbReference type="NCBI Taxonomy" id="181527"/>
    <lineage>
        <taxon>Eukaryota</taxon>
        <taxon>Fungi</taxon>
        <taxon>Dikarya</taxon>
        <taxon>Basidiomycota</taxon>
        <taxon>Agaricomycotina</taxon>
        <taxon>Agaricomycetes</taxon>
        <taxon>Agaricomycetidae</taxon>
        <taxon>Agaricales</taxon>
        <taxon>Pluteineae</taxon>
        <taxon>Pluteaceae</taxon>
        <taxon>Pluteus</taxon>
    </lineage>
</organism>
<dbReference type="Proteomes" id="UP000308600">
    <property type="component" value="Unassembled WGS sequence"/>
</dbReference>